<organism evidence="1 2">
    <name type="scientific">Citrobacter koseri (strain ATCC BAA-895 / CDC 4225-83 / SGSC4696)</name>
    <dbReference type="NCBI Taxonomy" id="290338"/>
    <lineage>
        <taxon>Bacteria</taxon>
        <taxon>Pseudomonadati</taxon>
        <taxon>Pseudomonadota</taxon>
        <taxon>Gammaproteobacteria</taxon>
        <taxon>Enterobacterales</taxon>
        <taxon>Enterobacteriaceae</taxon>
        <taxon>Citrobacter</taxon>
    </lineage>
</organism>
<accession>A8AK83</accession>
<dbReference type="KEGG" id="cko:CKO_02789"/>
<dbReference type="Proteomes" id="UP000008148">
    <property type="component" value="Chromosome"/>
</dbReference>
<proteinExistence type="predicted"/>
<reference evidence="1 2" key="1">
    <citation type="submission" date="2007-08" db="EMBL/GenBank/DDBJ databases">
        <authorList>
            <consortium name="The Citrobacter koseri Genome Sequencing Project"/>
            <person name="McClelland M."/>
            <person name="Sanderson E.K."/>
            <person name="Porwollik S."/>
            <person name="Spieth J."/>
            <person name="Clifton W.S."/>
            <person name="Latreille P."/>
            <person name="Courtney L."/>
            <person name="Wang C."/>
            <person name="Pepin K."/>
            <person name="Bhonagiri V."/>
            <person name="Nash W."/>
            <person name="Johnson M."/>
            <person name="Thiruvilangam P."/>
            <person name="Wilson R."/>
        </authorList>
    </citation>
    <scope>NUCLEOTIDE SEQUENCE [LARGE SCALE GENOMIC DNA]</scope>
    <source>
        <strain evidence="2">ATCC BAA-895 / CDC 4225-83 / SGSC4696</strain>
    </source>
</reference>
<dbReference type="AlphaFoldDB" id="A8AK83"/>
<evidence type="ECO:0000313" key="1">
    <source>
        <dbReference type="EMBL" id="ABV13895.1"/>
    </source>
</evidence>
<sequence length="50" mass="5802">MTVFPYPRNADVIIMVHDCLEGKSSIFMIKERLSVNNALTKWSETFLARK</sequence>
<dbReference type="EMBL" id="CP000822">
    <property type="protein sequence ID" value="ABV13895.1"/>
    <property type="molecule type" value="Genomic_DNA"/>
</dbReference>
<evidence type="ECO:0000313" key="2">
    <source>
        <dbReference type="Proteomes" id="UP000008148"/>
    </source>
</evidence>
<dbReference type="HOGENOM" id="CLU_3116089_0_0_6"/>
<gene>
    <name evidence="1" type="ordered locus">CKO_02789</name>
</gene>
<protein>
    <submittedName>
        <fullName evidence="1">Uncharacterized protein</fullName>
    </submittedName>
</protein>
<name>A8AK83_CITK8</name>
<keyword evidence="2" id="KW-1185">Reference proteome</keyword>